<dbReference type="EMBL" id="MUAL01000007">
    <property type="protein sequence ID" value="OOR30262.1"/>
    <property type="molecule type" value="Genomic_DNA"/>
</dbReference>
<dbReference type="CDD" id="cd11527">
    <property type="entry name" value="NTP-PPase_dUTPase"/>
    <property type="match status" value="1"/>
</dbReference>
<dbReference type="Gene3D" id="1.10.4010.10">
    <property type="entry name" value="Type II deoxyuridine triphosphatase"/>
    <property type="match status" value="1"/>
</dbReference>
<name>A0A1S9V738_BACCE</name>
<dbReference type="AlphaFoldDB" id="A0A1S9V738"/>
<dbReference type="InterPro" id="IPR016947">
    <property type="entry name" value="UCP030140"/>
</dbReference>
<reference evidence="1 2" key="1">
    <citation type="submission" date="2017-01" db="EMBL/GenBank/DDBJ databases">
        <title>Bacillus cereus isolates.</title>
        <authorList>
            <person name="Beno S.M."/>
        </authorList>
    </citation>
    <scope>NUCLEOTIDE SEQUENCE [LARGE SCALE GENOMIC DNA]</scope>
    <source>
        <strain evidence="1 2">FSL M7-1219</strain>
    </source>
</reference>
<evidence type="ECO:0000313" key="1">
    <source>
        <dbReference type="EMBL" id="OOR30262.1"/>
    </source>
</evidence>
<dbReference type="Pfam" id="PF08761">
    <property type="entry name" value="dUTPase_2"/>
    <property type="match status" value="1"/>
</dbReference>
<sequence length="173" mass="20179">MELTKLFDVQAGLKKHIGYKGKDKFSKMMLAMLVEFMECANDWRGFKYWSENPKPKKTLLEEYVDGLHFVLETGLDMLENGDIRILPKYAAAYQSSYEKGDKQIIRQYKQLTHTALYIDREAEVGANHLDAEYGELIGQYLYLGSLLGFTEEQIEQAYMEKNKVNHQRQENGY</sequence>
<dbReference type="RefSeq" id="WP_078179951.1">
    <property type="nucleotide sequence ID" value="NZ_MUAL01000007.1"/>
</dbReference>
<organism evidence="1 2">
    <name type="scientific">Bacillus cereus</name>
    <dbReference type="NCBI Taxonomy" id="1396"/>
    <lineage>
        <taxon>Bacteria</taxon>
        <taxon>Bacillati</taxon>
        <taxon>Bacillota</taxon>
        <taxon>Bacilli</taxon>
        <taxon>Bacillales</taxon>
        <taxon>Bacillaceae</taxon>
        <taxon>Bacillus</taxon>
        <taxon>Bacillus cereus group</taxon>
    </lineage>
</organism>
<dbReference type="InterPro" id="IPR014871">
    <property type="entry name" value="dUTPase/dCTP_pyrophosphatase"/>
</dbReference>
<dbReference type="Proteomes" id="UP000191124">
    <property type="component" value="Unassembled WGS sequence"/>
</dbReference>
<evidence type="ECO:0000313" key="2">
    <source>
        <dbReference type="Proteomes" id="UP000191124"/>
    </source>
</evidence>
<comment type="caution">
    <text evidence="1">The sequence shown here is derived from an EMBL/GenBank/DDBJ whole genome shotgun (WGS) entry which is preliminary data.</text>
</comment>
<proteinExistence type="predicted"/>
<dbReference type="SUPFAM" id="SSF101386">
    <property type="entry name" value="all-alpha NTP pyrophosphatases"/>
    <property type="match status" value="1"/>
</dbReference>
<gene>
    <name evidence="1" type="ORF">BW892_06960</name>
</gene>
<protein>
    <submittedName>
        <fullName evidence="1">dUTPase</fullName>
    </submittedName>
</protein>
<dbReference type="PIRSF" id="PIRSF030140">
    <property type="entry name" value="UCP030140"/>
    <property type="match status" value="1"/>
</dbReference>
<accession>A0A1S9V738</accession>